<dbReference type="InterPro" id="IPR004665">
    <property type="entry name" value="Term_rho"/>
</dbReference>
<dbReference type="SUPFAM" id="SSF52540">
    <property type="entry name" value="P-loop containing nucleoside triphosphate hydrolases"/>
    <property type="match status" value="1"/>
</dbReference>
<feature type="binding site" evidence="9">
    <location>
        <begin position="131"/>
        <end position="136"/>
    </location>
    <ligand>
        <name>ATP</name>
        <dbReference type="ChEBI" id="CHEBI:30616"/>
    </ligand>
</feature>
<dbReference type="SMART" id="SM00382">
    <property type="entry name" value="AAA"/>
    <property type="match status" value="1"/>
</dbReference>
<dbReference type="InterPro" id="IPR041703">
    <property type="entry name" value="Rho_factor_ATP-bd"/>
</dbReference>
<dbReference type="PANTHER" id="PTHR46425">
    <property type="entry name" value="TRANSCRIPTION TERMINATION FACTOR RHO"/>
    <property type="match status" value="1"/>
</dbReference>
<organism evidence="12 13">
    <name type="scientific">Nonomuraea mangrovi</name>
    <dbReference type="NCBI Taxonomy" id="2316207"/>
    <lineage>
        <taxon>Bacteria</taxon>
        <taxon>Bacillati</taxon>
        <taxon>Actinomycetota</taxon>
        <taxon>Actinomycetes</taxon>
        <taxon>Streptosporangiales</taxon>
        <taxon>Streptosporangiaceae</taxon>
        <taxon>Nonomuraea</taxon>
    </lineage>
</organism>
<dbReference type="SUPFAM" id="SSF50249">
    <property type="entry name" value="Nucleic acid-binding proteins"/>
    <property type="match status" value="1"/>
</dbReference>
<evidence type="ECO:0000313" key="13">
    <source>
        <dbReference type="Proteomes" id="UP001597368"/>
    </source>
</evidence>
<evidence type="ECO:0000259" key="11">
    <source>
        <dbReference type="PROSITE" id="PS51856"/>
    </source>
</evidence>
<name>A0ABW4TAE9_9ACTN</name>
<keyword evidence="6 9" id="KW-0694">RNA-binding</keyword>
<dbReference type="Proteomes" id="UP001597368">
    <property type="component" value="Unassembled WGS sequence"/>
</dbReference>
<keyword evidence="13" id="KW-1185">Reference proteome</keyword>
<dbReference type="InterPro" id="IPR012340">
    <property type="entry name" value="NA-bd_OB-fold"/>
</dbReference>
<keyword evidence="1 9" id="KW-0806">Transcription termination</keyword>
<dbReference type="EC" id="3.6.4.-" evidence="9"/>
<evidence type="ECO:0000256" key="7">
    <source>
        <dbReference type="ARBA" id="ARBA00023015"/>
    </source>
</evidence>
<comment type="caution">
    <text evidence="12">The sequence shown here is derived from an EMBL/GenBank/DDBJ whole genome shotgun (WGS) entry which is preliminary data.</text>
</comment>
<dbReference type="Gene3D" id="3.40.50.300">
    <property type="entry name" value="P-loop containing nucleotide triphosphate hydrolases"/>
    <property type="match status" value="1"/>
</dbReference>
<comment type="similarity">
    <text evidence="9 10">Belongs to the Rho family.</text>
</comment>
<dbReference type="InterPro" id="IPR027417">
    <property type="entry name" value="P-loop_NTPase"/>
</dbReference>
<comment type="caution">
    <text evidence="9">Lacks conserved residue(s) required for the propagation of feature annotation.</text>
</comment>
<feature type="binding site" evidence="9">
    <location>
        <begin position="119"/>
        <end position="124"/>
    </location>
    <ligand>
        <name>ATP</name>
        <dbReference type="ChEBI" id="CHEBI:30616"/>
    </ligand>
</feature>
<comment type="function">
    <text evidence="9">Facilitates transcription termination by a mechanism that involves Rho binding to the nascent RNA, activation of Rho's RNA-dependent ATPase activity, and release of the mRNA from the DNA template.</text>
</comment>
<comment type="subunit">
    <text evidence="9">Homohexamer. The homohexamer assembles into an open ring structure.</text>
</comment>
<dbReference type="HAMAP" id="MF_01884">
    <property type="entry name" value="Rho"/>
    <property type="match status" value="1"/>
</dbReference>
<proteinExistence type="inferred from homology"/>
<keyword evidence="4 9" id="KW-0347">Helicase</keyword>
<dbReference type="PROSITE" id="PS51856">
    <property type="entry name" value="RHO_RNA_BD"/>
    <property type="match status" value="1"/>
</dbReference>
<evidence type="ECO:0000256" key="1">
    <source>
        <dbReference type="ARBA" id="ARBA00022472"/>
    </source>
</evidence>
<dbReference type="CDD" id="cd01128">
    <property type="entry name" value="rho_factor_C"/>
    <property type="match status" value="1"/>
</dbReference>
<gene>
    <name evidence="9 12" type="primary">rho</name>
    <name evidence="12" type="ORF">ACFSKW_43525</name>
</gene>
<dbReference type="RefSeq" id="WP_379580353.1">
    <property type="nucleotide sequence ID" value="NZ_JBHUFV010000063.1"/>
</dbReference>
<dbReference type="InterPro" id="IPR011113">
    <property type="entry name" value="Rho_RNA-bd"/>
</dbReference>
<keyword evidence="2 9" id="KW-0547">Nucleotide-binding</keyword>
<keyword evidence="7 9" id="KW-0805">Transcription regulation</keyword>
<dbReference type="Gene3D" id="2.40.50.140">
    <property type="entry name" value="Nucleic acid-binding proteins"/>
    <property type="match status" value="1"/>
</dbReference>
<reference evidence="13" key="1">
    <citation type="journal article" date="2019" name="Int. J. Syst. Evol. Microbiol.">
        <title>The Global Catalogue of Microorganisms (GCM) 10K type strain sequencing project: providing services to taxonomists for standard genome sequencing and annotation.</title>
        <authorList>
            <consortium name="The Broad Institute Genomics Platform"/>
            <consortium name="The Broad Institute Genome Sequencing Center for Infectious Disease"/>
            <person name="Wu L."/>
            <person name="Ma J."/>
        </authorList>
    </citation>
    <scope>NUCLEOTIDE SEQUENCE [LARGE SCALE GENOMIC DNA]</scope>
    <source>
        <strain evidence="13">ICMP 6774ER</strain>
    </source>
</reference>
<evidence type="ECO:0000256" key="2">
    <source>
        <dbReference type="ARBA" id="ARBA00022741"/>
    </source>
</evidence>
<evidence type="ECO:0000256" key="3">
    <source>
        <dbReference type="ARBA" id="ARBA00022801"/>
    </source>
</evidence>
<feature type="domain" description="Rho RNA-BD" evidence="11">
    <location>
        <begin position="15"/>
        <end position="80"/>
    </location>
</feature>
<protein>
    <recommendedName>
        <fullName evidence="9">Transcription termination factor Rho</fullName>
        <ecNumber evidence="9">3.6.4.-</ecNumber>
    </recommendedName>
    <alternativeName>
        <fullName evidence="9">ATP-dependent helicase Rho</fullName>
    </alternativeName>
</protein>
<evidence type="ECO:0000256" key="10">
    <source>
        <dbReference type="PROSITE-ProRule" id="PRU01203"/>
    </source>
</evidence>
<evidence type="ECO:0000313" key="12">
    <source>
        <dbReference type="EMBL" id="MFD1938368.1"/>
    </source>
</evidence>
<dbReference type="InterPro" id="IPR000194">
    <property type="entry name" value="ATPase_F1/V1/A1_a/bsu_nucl-bd"/>
</dbReference>
<dbReference type="GO" id="GO:0016787">
    <property type="term" value="F:hydrolase activity"/>
    <property type="evidence" value="ECO:0007669"/>
    <property type="project" value="UniProtKB-KW"/>
</dbReference>
<evidence type="ECO:0000256" key="4">
    <source>
        <dbReference type="ARBA" id="ARBA00022806"/>
    </source>
</evidence>
<dbReference type="EMBL" id="JBHUFV010000063">
    <property type="protein sequence ID" value="MFD1938368.1"/>
    <property type="molecule type" value="Genomic_DNA"/>
</dbReference>
<evidence type="ECO:0000256" key="8">
    <source>
        <dbReference type="ARBA" id="ARBA00023163"/>
    </source>
</evidence>
<sequence length="369" mass="40397">MSVQTIPHPRTTAPARQVTGLLEVRDKSAFLRPSGYRHSPDDVRLPLDRVKQLGLRSGDHVTATVAGAKLVSVEQVNGRANWRDRPHFADLTPIHPRERLSIETESLTTRVVDLVAPIGKGQRGLIVAPPKAGKTMVLQALAAAISRNHPDVHLMVVLVGERPEEVTEMRQTIAGEVAASTFDRPDKEHAAVAELALERAKRLVEQGHDVVLLLDSLTRLGRAYNNLAPAGGRILSGGIDAGAIYPPKRFFGAARNVQDGGSLTILATALVETGSRMDDSFFEEFKGTGNMELRLSRSLAERRLFPAVDLDASSTRREEILLHPDEQQVVWRLRRMLGGLDKQQGMELLVGRLRETPSNAAFLTLAETA</sequence>
<dbReference type="Pfam" id="PF07497">
    <property type="entry name" value="Rho_RNA_bind"/>
    <property type="match status" value="1"/>
</dbReference>
<evidence type="ECO:0000256" key="5">
    <source>
        <dbReference type="ARBA" id="ARBA00022840"/>
    </source>
</evidence>
<keyword evidence="5 9" id="KW-0067">ATP-binding</keyword>
<dbReference type="NCBIfam" id="NF006886">
    <property type="entry name" value="PRK09376.1"/>
    <property type="match status" value="1"/>
</dbReference>
<keyword evidence="3 9" id="KW-0378">Hydrolase</keyword>
<evidence type="ECO:0000256" key="9">
    <source>
        <dbReference type="HAMAP-Rule" id="MF_01884"/>
    </source>
</evidence>
<evidence type="ECO:0000256" key="6">
    <source>
        <dbReference type="ARBA" id="ARBA00022884"/>
    </source>
</evidence>
<dbReference type="PANTHER" id="PTHR46425:SF1">
    <property type="entry name" value="TRANSCRIPTION TERMINATION FACTOR RHO"/>
    <property type="match status" value="1"/>
</dbReference>
<keyword evidence="8 9" id="KW-0804">Transcription</keyword>
<feature type="binding site" evidence="9">
    <location>
        <position position="162"/>
    </location>
    <ligand>
        <name>ATP</name>
        <dbReference type="ChEBI" id="CHEBI:30616"/>
    </ligand>
</feature>
<dbReference type="Pfam" id="PF00006">
    <property type="entry name" value="ATP-synt_ab"/>
    <property type="match status" value="1"/>
</dbReference>
<accession>A0ABW4TAE9</accession>
<dbReference type="InterPro" id="IPR003593">
    <property type="entry name" value="AAA+_ATPase"/>
</dbReference>